<dbReference type="InterPro" id="IPR003423">
    <property type="entry name" value="OMP_efflux"/>
</dbReference>
<accession>A0A235EHE9</accession>
<comment type="subcellular location">
    <subcellularLocation>
        <location evidence="1">Cell outer membrane</location>
    </subcellularLocation>
</comment>
<dbReference type="PANTHER" id="PTHR30026:SF22">
    <property type="entry name" value="OUTER MEMBRANE EFFLUX PROTEIN"/>
    <property type="match status" value="1"/>
</dbReference>
<dbReference type="GO" id="GO:0015288">
    <property type="term" value="F:porin activity"/>
    <property type="evidence" value="ECO:0007669"/>
    <property type="project" value="TreeGrafter"/>
</dbReference>
<dbReference type="GO" id="GO:0009279">
    <property type="term" value="C:cell outer membrane"/>
    <property type="evidence" value="ECO:0007669"/>
    <property type="project" value="UniProtKB-SubCell"/>
</dbReference>
<evidence type="ECO:0000256" key="1">
    <source>
        <dbReference type="ARBA" id="ARBA00004442"/>
    </source>
</evidence>
<dbReference type="Proteomes" id="UP000215441">
    <property type="component" value="Unassembled WGS sequence"/>
</dbReference>
<evidence type="ECO:0000256" key="6">
    <source>
        <dbReference type="ARBA" id="ARBA00023136"/>
    </source>
</evidence>
<evidence type="ECO:0000256" key="2">
    <source>
        <dbReference type="ARBA" id="ARBA00007613"/>
    </source>
</evidence>
<feature type="signal peptide" evidence="9">
    <location>
        <begin position="1"/>
        <end position="20"/>
    </location>
</feature>
<feature type="region of interest" description="Disordered" evidence="8">
    <location>
        <begin position="471"/>
        <end position="495"/>
    </location>
</feature>
<dbReference type="Pfam" id="PF02321">
    <property type="entry name" value="OEP"/>
    <property type="match status" value="2"/>
</dbReference>
<evidence type="ECO:0000256" key="7">
    <source>
        <dbReference type="ARBA" id="ARBA00023237"/>
    </source>
</evidence>
<dbReference type="SUPFAM" id="SSF56954">
    <property type="entry name" value="Outer membrane efflux proteins (OEP)"/>
    <property type="match status" value="1"/>
</dbReference>
<keyword evidence="6" id="KW-0472">Membrane</keyword>
<keyword evidence="5" id="KW-0812">Transmembrane</keyword>
<keyword evidence="4" id="KW-1134">Transmembrane beta strand</keyword>
<evidence type="ECO:0000256" key="8">
    <source>
        <dbReference type="SAM" id="MobiDB-lite"/>
    </source>
</evidence>
<protein>
    <submittedName>
        <fullName evidence="10">Channel protein TolC</fullName>
    </submittedName>
</protein>
<comment type="similarity">
    <text evidence="2">Belongs to the outer membrane factor (OMF) (TC 1.B.17) family.</text>
</comment>
<keyword evidence="9" id="KW-0732">Signal</keyword>
<dbReference type="InterPro" id="IPR010130">
    <property type="entry name" value="T1SS_OMP_TolC"/>
</dbReference>
<dbReference type="GO" id="GO:0015562">
    <property type="term" value="F:efflux transmembrane transporter activity"/>
    <property type="evidence" value="ECO:0007669"/>
    <property type="project" value="InterPro"/>
</dbReference>
<reference evidence="10 11" key="1">
    <citation type="submission" date="2017-07" db="EMBL/GenBank/DDBJ databases">
        <title>Acidovorax KNDSW TSA 6 genome sequence and assembly.</title>
        <authorList>
            <person name="Mayilraj S."/>
        </authorList>
    </citation>
    <scope>NUCLEOTIDE SEQUENCE [LARGE SCALE GENOMIC DNA]</scope>
    <source>
        <strain evidence="10 11">KNDSW-TSA6</strain>
    </source>
</reference>
<keyword evidence="7" id="KW-0998">Cell outer membrane</keyword>
<sequence length="495" mass="54084">MRYVLTLVGSAVLVATGASAQVLPLPLVEAARKTVVTNPEVQARWRGFRIADAERGEARAGYLPQLDALAGAGRQNNRRPSGETGWYSYGSAALTLNQMLFDGFFTRNEVQRLGHAKLVRYYELVEASETATLEALRAYVDVIRYRELVEQAKLNYAEHKVTTSQIDERAGAGVGRRVDLEQAVGRLALAESNLLTELANLYDVTARYQRVVGEMPAANLPTLAEGIKLKGLPPSLPEAMSLGLSNSPALSAAIENVRASEAGIAARKAAYVPRVDFRASQTWDHNLLGERGRSRDTSIGVVLSYNLYRGGADEARELKAVETNSQALDLQEKACRDLRQNLASSYSESQRLTEQLAFLDQHRLSSEKSREAYRQQFDIGQRTLLDILDTQNEYFQASRAFINARYNQVIAQARALASMGKLMTALEVSRPDMPSLAEAGRGTDGSNQAAELCAGDLPPMVTVEQAKVGVDVTPRQRARPLPAGDQPGAVPAPRK</sequence>
<evidence type="ECO:0000256" key="5">
    <source>
        <dbReference type="ARBA" id="ARBA00022692"/>
    </source>
</evidence>
<dbReference type="EMBL" id="NOIG01000012">
    <property type="protein sequence ID" value="OYD48472.1"/>
    <property type="molecule type" value="Genomic_DNA"/>
</dbReference>
<proteinExistence type="inferred from homology"/>
<evidence type="ECO:0000256" key="4">
    <source>
        <dbReference type="ARBA" id="ARBA00022452"/>
    </source>
</evidence>
<evidence type="ECO:0000256" key="3">
    <source>
        <dbReference type="ARBA" id="ARBA00022448"/>
    </source>
</evidence>
<evidence type="ECO:0000313" key="10">
    <source>
        <dbReference type="EMBL" id="OYD48472.1"/>
    </source>
</evidence>
<dbReference type="PANTHER" id="PTHR30026">
    <property type="entry name" value="OUTER MEMBRANE PROTEIN TOLC"/>
    <property type="match status" value="1"/>
</dbReference>
<comment type="caution">
    <text evidence="10">The sequence shown here is derived from an EMBL/GenBank/DDBJ whole genome shotgun (WGS) entry which is preliminary data.</text>
</comment>
<evidence type="ECO:0000313" key="11">
    <source>
        <dbReference type="Proteomes" id="UP000215441"/>
    </source>
</evidence>
<dbReference type="GO" id="GO:1990281">
    <property type="term" value="C:efflux pump complex"/>
    <property type="evidence" value="ECO:0007669"/>
    <property type="project" value="TreeGrafter"/>
</dbReference>
<dbReference type="OrthoDB" id="9814637at2"/>
<gene>
    <name evidence="10" type="ORF">CBY09_20850</name>
</gene>
<dbReference type="AlphaFoldDB" id="A0A235EHE9"/>
<dbReference type="RefSeq" id="WP_094291471.1">
    <property type="nucleotide sequence ID" value="NZ_NOIG01000012.1"/>
</dbReference>
<keyword evidence="3" id="KW-0813">Transport</keyword>
<dbReference type="NCBIfam" id="TIGR01844">
    <property type="entry name" value="type_I_sec_TolC"/>
    <property type="match status" value="1"/>
</dbReference>
<organism evidence="10 11">
    <name type="scientific">Acidovorax kalamii</name>
    <dbReference type="NCBI Taxonomy" id="2004485"/>
    <lineage>
        <taxon>Bacteria</taxon>
        <taxon>Pseudomonadati</taxon>
        <taxon>Pseudomonadota</taxon>
        <taxon>Betaproteobacteria</taxon>
        <taxon>Burkholderiales</taxon>
        <taxon>Comamonadaceae</taxon>
        <taxon>Acidovorax</taxon>
    </lineage>
</organism>
<dbReference type="Gene3D" id="1.20.1600.10">
    <property type="entry name" value="Outer membrane efflux proteins (OEP)"/>
    <property type="match status" value="1"/>
</dbReference>
<name>A0A235EHE9_9BURK</name>
<feature type="chain" id="PRO_5012601908" evidence="9">
    <location>
        <begin position="21"/>
        <end position="495"/>
    </location>
</feature>
<keyword evidence="11" id="KW-1185">Reference proteome</keyword>
<evidence type="ECO:0000256" key="9">
    <source>
        <dbReference type="SAM" id="SignalP"/>
    </source>
</evidence>
<dbReference type="InterPro" id="IPR051906">
    <property type="entry name" value="TolC-like"/>
</dbReference>